<dbReference type="Gene3D" id="2.60.40.2340">
    <property type="match status" value="1"/>
</dbReference>
<dbReference type="Proteomes" id="UP000008720">
    <property type="component" value="Chromosome"/>
</dbReference>
<dbReference type="SUPFAM" id="SSF69318">
    <property type="entry name" value="Integrin alpha N-terminal domain"/>
    <property type="match status" value="2"/>
</dbReference>
<dbReference type="SUPFAM" id="SSF49478">
    <property type="entry name" value="Cna protein B-type domain"/>
    <property type="match status" value="1"/>
</dbReference>
<evidence type="ECO:0000313" key="4">
    <source>
        <dbReference type="Proteomes" id="UP000008720"/>
    </source>
</evidence>
<proteinExistence type="predicted"/>
<dbReference type="NCBIfam" id="TIGR04183">
    <property type="entry name" value="Por_Secre_tail"/>
    <property type="match status" value="1"/>
</dbReference>
<feature type="chain" id="PRO_5003189773" evidence="1">
    <location>
        <begin position="21"/>
        <end position="1682"/>
    </location>
</feature>
<evidence type="ECO:0000259" key="2">
    <source>
        <dbReference type="Pfam" id="PF18962"/>
    </source>
</evidence>
<keyword evidence="4" id="KW-1185">Reference proteome</keyword>
<organism evidence="3 4">
    <name type="scientific">Marivirga tractuosa (strain ATCC 23168 / DSM 4126 / NBRC 15989 / NCIMB 1408 / VKM B-1430 / H-43)</name>
    <name type="common">Microscilla tractuosa</name>
    <name type="synonym">Flexibacter tractuosus</name>
    <dbReference type="NCBI Taxonomy" id="643867"/>
    <lineage>
        <taxon>Bacteria</taxon>
        <taxon>Pseudomonadati</taxon>
        <taxon>Bacteroidota</taxon>
        <taxon>Cytophagia</taxon>
        <taxon>Cytophagales</taxon>
        <taxon>Marivirgaceae</taxon>
        <taxon>Marivirga</taxon>
    </lineage>
</organism>
<gene>
    <name evidence="3" type="ordered locus">Ftrac_3186</name>
</gene>
<dbReference type="InterPro" id="IPR028994">
    <property type="entry name" value="Integrin_alpha_N"/>
</dbReference>
<dbReference type="InterPro" id="IPR018294">
    <property type="entry name" value="ISPD_synthase_CS"/>
</dbReference>
<dbReference type="EMBL" id="CP002349">
    <property type="protein sequence ID" value="ADR23160.1"/>
    <property type="molecule type" value="Genomic_DNA"/>
</dbReference>
<protein>
    <submittedName>
        <fullName evidence="3">FG-GAP repeat protein</fullName>
    </submittedName>
</protein>
<dbReference type="Pfam" id="PF18962">
    <property type="entry name" value="Por_Secre_tail"/>
    <property type="match status" value="1"/>
</dbReference>
<keyword evidence="1" id="KW-0732">Signal</keyword>
<dbReference type="InterPro" id="IPR026444">
    <property type="entry name" value="Secre_tail"/>
</dbReference>
<evidence type="ECO:0000256" key="1">
    <source>
        <dbReference type="SAM" id="SignalP"/>
    </source>
</evidence>
<accession>E4TV95</accession>
<dbReference type="RefSeq" id="WP_013455302.1">
    <property type="nucleotide sequence ID" value="NC_014759.1"/>
</dbReference>
<name>E4TV95_MARTH</name>
<dbReference type="PROSITE" id="PS01295">
    <property type="entry name" value="ISPD"/>
    <property type="match status" value="1"/>
</dbReference>
<dbReference type="eggNOG" id="COG4932">
    <property type="taxonomic scope" value="Bacteria"/>
</dbReference>
<dbReference type="HOGENOM" id="CLU_241439_0_0_10"/>
<sequence length="1682" mass="181888">MKKLITFLVLSFISYNFSNAQEICDDGIDNDGDGFIDCFDGDCVSDAACDGFYMGNDASCQAEPSEFPVFELALGTKSRNDVTTSLSSMALGDLDRDGIPEILTTNQYDDKIFLLNGDDATVKYERTTNNPSFTNAAMVNLQDDNCGEVFIVNVNSVDNYNISSFDCELNPIWTSERLNQDPNFLSFADFDRDGQAEMYYKDVIRDPSTGTIIVETSGTNWNEIPGGPVAVDILGDEDLELIIGNNIYSVNLGDRTEGAGTLTLLATMPAPYQTKSGGQQPQNSTTSIADYNLDGNLDVIVTGANSSNVTTVFFWDVFNNTVKTFSDPFAEAGYEFGWRQGTGRVNIADLDGDGQLNAAFVSGKYLYALDENWQLFWRTEVNEETSGITGATLFDFNGDGQSEVVYRDEDYLYILNGKDGTINPLKHCRSRTMTEYPIVADVDADGSTEICVVCVTEDHQVSTPGRNLSLDAPAEVRIYKSGAAPWVPARRVWNQHAYFNVNINDDLTVPRNQQKHQTVFSTGVCTPGPNRPLNNFLNQAPFLTSDGCYAYAAPELNLIESSFSVTAPVCPDNNFTVSFDFENIGDVPLSGSIPVTFYDGDPLVAGTNKLNTENISVSNFAVGNVESADNLLVNGTGAQFTLYVVLNDNGSTTPTPISFPNSNFLECDYSNNMVSAEVKPIPFALSTEINKNITCSAGSVPPNGDARVFRLVGGTEVTADYDFFWFNGTTVDDTPDYTGSVYSGLSAGTYTVFAADKLAGCSSDTVQVVISDSVRTITADITVDRGNDDCDNPNGKLTVAVNGGEPVGNFTYEWYVGNTVGSGLKISDSHEADNLESGVHTVLITEKATGCQTIQSIEVPDDKIIPTASASATDVICSDENSGSVMVNVGDSTSGYTFKWFLGSSEKAEVDFTGDTINNLPQGVYSVIAINSSTLCESALATVEINQTASPTITQLFSTDNSSCDVLSPTGSVSVAIQGDSSDYLIEWYSDTNTTNTSIGNGYLLDSLAAGDYTVKVTDVRTACFITDVVTINNNTITPSIVLTADPVTTCSPDNGRIEVDVDIDTKNDYTFYWYQGSEVKNQTDFSEKGPILDSLTAGNYTVQALNLNTNCLSKAETITVVDSASFTANILKTEDKDFGTIANGLISIKVSKPNRVYEILVNDTFNRFVNAGSEEIIIDSLSEGFYAIQLTDTISDCSVNLTSEIFSKLNTATDIVSFNLATSTSAAIIDTSNHKIEVEVEGLSDVTSLTPEIEISEGASISPDTNVSRDFTEAVQYTVTAQDGSTTQEWEVAVTKARIIKEDQTITFNLPDTLSLDQSPFPLVASSSSGLAVQFTVESGSASILDNELVFTNGSVVDVKAYQTGNDTINSTEVVKTVTVLGTYDLSINVLRSDDSPLDDGLAKLFDINGGLYERKPFTDGDLKFSNVAPGNYILQVIPRGNTTSDISPTYYASTRFNKDASILSINSNLDLSMKMKTKKGESNGNGQINGQVIKSEEQMNARLSIGELESGEGISELIIYLLDEASKEIVSDAVTEESGAFSMEEIPRGNYEFYIDIPGLEQGATSFKLPFDEQIIELSINVYLNEGGIVDFEIITVLANDNAVFDLNLYPNPTTGILYLRGYTGPEQKAAIVSSNGATVKTFMIKAQDSQEVDLTNLEEGVYYITVGDELGRIMKIIKK</sequence>
<evidence type="ECO:0000313" key="3">
    <source>
        <dbReference type="EMBL" id="ADR23160.1"/>
    </source>
</evidence>
<dbReference type="KEGG" id="mtt:Ftrac_3186"/>
<reference evidence="3 4" key="1">
    <citation type="journal article" date="2011" name="Stand. Genomic Sci.">
        <title>Complete genome sequence of Marivirga tractuosa type strain (H-43).</title>
        <authorList>
            <person name="Pagani I."/>
            <person name="Chertkov O."/>
            <person name="Lapidus A."/>
            <person name="Lucas S."/>
            <person name="Del Rio T.G."/>
            <person name="Tice H."/>
            <person name="Copeland A."/>
            <person name="Cheng J.F."/>
            <person name="Nolan M."/>
            <person name="Saunders E."/>
            <person name="Pitluck S."/>
            <person name="Held B."/>
            <person name="Goodwin L."/>
            <person name="Liolios K."/>
            <person name="Ovchinikova G."/>
            <person name="Ivanova N."/>
            <person name="Mavromatis K."/>
            <person name="Pati A."/>
            <person name="Chen A."/>
            <person name="Palaniappan K."/>
            <person name="Land M."/>
            <person name="Hauser L."/>
            <person name="Jeffries C.D."/>
            <person name="Detter J.C."/>
            <person name="Han C."/>
            <person name="Tapia R."/>
            <person name="Ngatchou-Djao O.D."/>
            <person name="Rohde M."/>
            <person name="Goker M."/>
            <person name="Spring S."/>
            <person name="Sikorski J."/>
            <person name="Woyke T."/>
            <person name="Bristow J."/>
            <person name="Eisen J.A."/>
            <person name="Markowitz V."/>
            <person name="Hugenholtz P."/>
            <person name="Klenk H.P."/>
            <person name="Kyrpides N.C."/>
        </authorList>
    </citation>
    <scope>NUCLEOTIDE SEQUENCE [LARGE SCALE GENOMIC DNA]</scope>
    <source>
        <strain evidence="4">ATCC 23168 / DSM 4126 / NBRC 15989 / NCIMB 1408 / VKM B-1430 / H-43</strain>
    </source>
</reference>
<feature type="domain" description="Secretion system C-terminal sorting" evidence="2">
    <location>
        <begin position="1611"/>
        <end position="1678"/>
    </location>
</feature>
<feature type="signal peptide" evidence="1">
    <location>
        <begin position="1"/>
        <end position="20"/>
    </location>
</feature>
<dbReference type="OrthoDB" id="9805017at2"/>
<dbReference type="STRING" id="643867.Ftrac_3186"/>
<dbReference type="GO" id="GO:0008299">
    <property type="term" value="P:isoprenoid biosynthetic process"/>
    <property type="evidence" value="ECO:0007669"/>
    <property type="project" value="InterPro"/>
</dbReference>
<dbReference type="GO" id="GO:0003824">
    <property type="term" value="F:catalytic activity"/>
    <property type="evidence" value="ECO:0007669"/>
    <property type="project" value="InterPro"/>
</dbReference>